<evidence type="ECO:0000259" key="2">
    <source>
        <dbReference type="Pfam" id="PF12030"/>
    </source>
</evidence>
<organism evidence="3 4">
    <name type="scientific">Ciona intestinalis</name>
    <name type="common">Transparent sea squirt</name>
    <name type="synonym">Ascidia intestinalis</name>
    <dbReference type="NCBI Taxonomy" id="7719"/>
    <lineage>
        <taxon>Eukaryota</taxon>
        <taxon>Metazoa</taxon>
        <taxon>Chordata</taxon>
        <taxon>Tunicata</taxon>
        <taxon>Ascidiacea</taxon>
        <taxon>Phlebobranchia</taxon>
        <taxon>Cionidae</taxon>
        <taxon>Ciona</taxon>
    </lineage>
</organism>
<dbReference type="HOGENOM" id="CLU_613876_0_0_1"/>
<dbReference type="Proteomes" id="UP000008144">
    <property type="component" value="Chromosome 7"/>
</dbReference>
<feature type="region of interest" description="Disordered" evidence="1">
    <location>
        <begin position="396"/>
        <end position="446"/>
    </location>
</feature>
<reference evidence="3" key="2">
    <citation type="journal article" date="2008" name="Genome Biol.">
        <title>Improved genome assembly and evidence-based global gene model set for the chordate Ciona intestinalis: new insight into intron and operon populations.</title>
        <authorList>
            <person name="Satou Y."/>
            <person name="Mineta K."/>
            <person name="Ogasawara M."/>
            <person name="Sasakura Y."/>
            <person name="Shoguchi E."/>
            <person name="Ueno K."/>
            <person name="Yamada L."/>
            <person name="Matsumoto J."/>
            <person name="Wasserscheid J."/>
            <person name="Dewar K."/>
            <person name="Wiley G.B."/>
            <person name="Macmil S.L."/>
            <person name="Roe B.A."/>
            <person name="Zeller R.W."/>
            <person name="Hastings K.E."/>
            <person name="Lemaire P."/>
            <person name="Lindquist E."/>
            <person name="Endo T."/>
            <person name="Hotta K."/>
            <person name="Inaba K."/>
        </authorList>
    </citation>
    <scope>NUCLEOTIDE SEQUENCE [LARGE SCALE GENOMIC DNA]</scope>
    <source>
        <strain evidence="3">wild type</strain>
    </source>
</reference>
<protein>
    <recommendedName>
        <fullName evidence="2">DUF3517 domain-containing protein</fullName>
    </recommendedName>
</protein>
<dbReference type="Pfam" id="PF12030">
    <property type="entry name" value="DUF3517"/>
    <property type="match status" value="1"/>
</dbReference>
<dbReference type="AlphaFoldDB" id="F6YDR3"/>
<dbReference type="GO" id="GO:0005829">
    <property type="term" value="C:cytosol"/>
    <property type="evidence" value="ECO:0000318"/>
    <property type="project" value="GO_Central"/>
</dbReference>
<dbReference type="GO" id="GO:0031647">
    <property type="term" value="P:regulation of protein stability"/>
    <property type="evidence" value="ECO:0000318"/>
    <property type="project" value="GO_Central"/>
</dbReference>
<dbReference type="InParanoid" id="F6YDR3"/>
<dbReference type="GeneTree" id="ENSGT00940000168609"/>
<evidence type="ECO:0000256" key="1">
    <source>
        <dbReference type="SAM" id="MobiDB-lite"/>
    </source>
</evidence>
<reference evidence="4" key="1">
    <citation type="journal article" date="2002" name="Science">
        <title>The draft genome of Ciona intestinalis: insights into chordate and vertebrate origins.</title>
        <authorList>
            <person name="Dehal P."/>
            <person name="Satou Y."/>
            <person name="Campbell R.K."/>
            <person name="Chapman J."/>
            <person name="Degnan B."/>
            <person name="De Tomaso A."/>
            <person name="Davidson B."/>
            <person name="Di Gregorio A."/>
            <person name="Gelpke M."/>
            <person name="Goodstein D.M."/>
            <person name="Harafuji N."/>
            <person name="Hastings K.E."/>
            <person name="Ho I."/>
            <person name="Hotta K."/>
            <person name="Huang W."/>
            <person name="Kawashima T."/>
            <person name="Lemaire P."/>
            <person name="Martinez D."/>
            <person name="Meinertzhagen I.A."/>
            <person name="Necula S."/>
            <person name="Nonaka M."/>
            <person name="Putnam N."/>
            <person name="Rash S."/>
            <person name="Saiga H."/>
            <person name="Satake M."/>
            <person name="Terry A."/>
            <person name="Yamada L."/>
            <person name="Wang H.G."/>
            <person name="Awazu S."/>
            <person name="Azumi K."/>
            <person name="Boore J."/>
            <person name="Branno M."/>
            <person name="Chin-Bow S."/>
            <person name="DeSantis R."/>
            <person name="Doyle S."/>
            <person name="Francino P."/>
            <person name="Keys D.N."/>
            <person name="Haga S."/>
            <person name="Hayashi H."/>
            <person name="Hino K."/>
            <person name="Imai K.S."/>
            <person name="Inaba K."/>
            <person name="Kano S."/>
            <person name="Kobayashi K."/>
            <person name="Kobayashi M."/>
            <person name="Lee B.I."/>
            <person name="Makabe K.W."/>
            <person name="Manohar C."/>
            <person name="Matassi G."/>
            <person name="Medina M."/>
            <person name="Mochizuki Y."/>
            <person name="Mount S."/>
            <person name="Morishita T."/>
            <person name="Miura S."/>
            <person name="Nakayama A."/>
            <person name="Nishizaka S."/>
            <person name="Nomoto H."/>
            <person name="Ohta F."/>
            <person name="Oishi K."/>
            <person name="Rigoutsos I."/>
            <person name="Sano M."/>
            <person name="Sasaki A."/>
            <person name="Sasakura Y."/>
            <person name="Shoguchi E."/>
            <person name="Shin-i T."/>
            <person name="Spagnuolo A."/>
            <person name="Stainier D."/>
            <person name="Suzuki M.M."/>
            <person name="Tassy O."/>
            <person name="Takatori N."/>
            <person name="Tokuoka M."/>
            <person name="Yagi K."/>
            <person name="Yoshizaki F."/>
            <person name="Wada S."/>
            <person name="Zhang C."/>
            <person name="Hyatt P.D."/>
            <person name="Larimer F."/>
            <person name="Detter C."/>
            <person name="Doggett N."/>
            <person name="Glavina T."/>
            <person name="Hawkins T."/>
            <person name="Richardson P."/>
            <person name="Lucas S."/>
            <person name="Kohara Y."/>
            <person name="Levine M."/>
            <person name="Satoh N."/>
            <person name="Rokhsar D.S."/>
        </authorList>
    </citation>
    <scope>NUCLEOTIDE SEQUENCE [LARGE SCALE GENOMIC DNA]</scope>
</reference>
<evidence type="ECO:0000313" key="3">
    <source>
        <dbReference type="Ensembl" id="ENSCINP00000005400.3"/>
    </source>
</evidence>
<feature type="compositionally biased region" description="Acidic residues" evidence="1">
    <location>
        <begin position="398"/>
        <end position="413"/>
    </location>
</feature>
<reference evidence="3" key="3">
    <citation type="submission" date="2025-08" db="UniProtKB">
        <authorList>
            <consortium name="Ensembl"/>
        </authorList>
    </citation>
    <scope>IDENTIFICATION</scope>
</reference>
<keyword evidence="4" id="KW-1185">Reference proteome</keyword>
<proteinExistence type="predicted"/>
<reference evidence="3" key="4">
    <citation type="submission" date="2025-09" db="UniProtKB">
        <authorList>
            <consortium name="Ensembl"/>
        </authorList>
    </citation>
    <scope>IDENTIFICATION</scope>
</reference>
<dbReference type="STRING" id="7719.ENSCINP00000005400"/>
<sequence>MRNCKSARKWFVQNELLNHPHRFSQYLLQCTSSDVRTAFAKLLVFLAHFTITDGPIHLPTEGSPEQNPPKMMSDLILQRVFNLLKKDVSEHGRHLPQYFSVFAMYLNLGVVNRKQLLQLQVPHYFILTALDDGPGPPIKYQYAELNKLYQVVSLLVRCCDVSQHCTSSKPGQAALPNPYGDRSITHPIIPLQSNVVDLLMTNKSYVKKIIEDGSNTDETLKLLKFLCWENPQMSRVVLSELLWQIAYSYTYELRPHLDLLLQMLMLEDSWQHQRIINTLKGIPDDRDGLFTTIQRSKAHYAKRAYQCIKCMTTLFSNCPVAYQLLFNNGELKRRWSMSVEWLGDELDRRSYGTGNTGGQYNYNNWSPPAPSNESANGYFLEHSQSAKHTLAKASELCPVEEPEDIEVSEEQESDNPPISDPTVVTQYAPEIDQQSNKTSENKLDET</sequence>
<dbReference type="GO" id="GO:0005634">
    <property type="term" value="C:nucleus"/>
    <property type="evidence" value="ECO:0000318"/>
    <property type="project" value="GO_Central"/>
</dbReference>
<dbReference type="InterPro" id="IPR021905">
    <property type="entry name" value="DUF3517"/>
</dbReference>
<accession>F6YDR3</accession>
<name>F6YDR3_CIOIN</name>
<dbReference type="EMBL" id="EAAA01002394">
    <property type="status" value="NOT_ANNOTATED_CDS"/>
    <property type="molecule type" value="Genomic_DNA"/>
</dbReference>
<evidence type="ECO:0000313" key="4">
    <source>
        <dbReference type="Proteomes" id="UP000008144"/>
    </source>
</evidence>
<dbReference type="GO" id="GO:0004843">
    <property type="term" value="F:cysteine-type deubiquitinase activity"/>
    <property type="evidence" value="ECO:0000318"/>
    <property type="project" value="GO_Central"/>
</dbReference>
<dbReference type="OMA" id="CAYLLEC"/>
<dbReference type="Ensembl" id="ENSCINT00000005400.3">
    <property type="protein sequence ID" value="ENSCINP00000005400.3"/>
    <property type="gene ID" value="ENSCING00000002637.3"/>
</dbReference>
<feature type="domain" description="DUF3517" evidence="2">
    <location>
        <begin position="20"/>
        <end position="376"/>
    </location>
</feature>